<reference evidence="4" key="1">
    <citation type="submission" date="2020-06" db="EMBL/GenBank/DDBJ databases">
        <title>Thalassolituus marinus alknpb1M-1, a hydrocarbon-degrading bacterium isolated from the deep-sea overlying water using an in-situ strategy from the South China Sea basin.</title>
        <authorList>
            <person name="Dong C."/>
            <person name="Chen Y."/>
            <person name="Shao Z."/>
        </authorList>
    </citation>
    <scope>NUCLEOTIDE SEQUENCE [LARGE SCALE GENOMIC DNA]</scope>
    <source>
        <strain evidence="4">alknpb1M-1</strain>
    </source>
</reference>
<proteinExistence type="predicted"/>
<dbReference type="NCBIfam" id="TIGR03804">
    <property type="entry name" value="para_beta_helix"/>
    <property type="match status" value="2"/>
</dbReference>
<dbReference type="InterPro" id="IPR026464">
    <property type="entry name" value="NosD_copper_fam"/>
</dbReference>
<dbReference type="SUPFAM" id="SSF51126">
    <property type="entry name" value="Pectin lyase-like"/>
    <property type="match status" value="1"/>
</dbReference>
<name>A0ABY6ADL8_9GAMM</name>
<evidence type="ECO:0000313" key="4">
    <source>
        <dbReference type="Proteomes" id="UP001065322"/>
    </source>
</evidence>
<feature type="domain" description="Carbohydrate-binding/sugar hydrolysis" evidence="2">
    <location>
        <begin position="191"/>
        <end position="367"/>
    </location>
</feature>
<dbReference type="SMART" id="SM00722">
    <property type="entry name" value="CASH"/>
    <property type="match status" value="2"/>
</dbReference>
<dbReference type="NCBIfam" id="TIGR04247">
    <property type="entry name" value="NosD_copper_fam"/>
    <property type="match status" value="1"/>
</dbReference>
<evidence type="ECO:0000313" key="3">
    <source>
        <dbReference type="EMBL" id="UXD88918.1"/>
    </source>
</evidence>
<gene>
    <name evidence="3" type="ORF">HUF19_16375</name>
</gene>
<dbReference type="Gene3D" id="2.160.20.10">
    <property type="entry name" value="Single-stranded right-handed beta-helix, Pectin lyase-like"/>
    <property type="match status" value="2"/>
</dbReference>
<evidence type="ECO:0000259" key="2">
    <source>
        <dbReference type="SMART" id="SM00722"/>
    </source>
</evidence>
<keyword evidence="1" id="KW-0732">Signal</keyword>
<sequence length="425" mass="47361">MPAAPPQLRDTMILSVFFLLLLASAGAQAQYQSLPLQPQGDILVLPAGHYQGNFLIDQPGHIRCAANAVIDAGARGHAVKITAAEVSLEGCHIINWGRNLTDLDSAIFVAARADHVRLLNNHLQGAGFGIWADTSQHIEIHGNQISGDDTVRSQDRGNGIHLFSVRQASVTNNIIRHTRDGIYIDTSNHNTLTGNVLEDLRYGIHYMFSNNNVVHNNTTRRTRTGYALMQSRNLDVRNNLSEDDQNYGILMNYITYSTISNNRVQGVISGSTGDSMIQGAEGKALFIYNSVFNTISYNYFADSVMGIHLTAGSEDNKIFGNAFIANQQQVKYVATRTQEWSENGRGNYWSDYLGWDRNVDDIGDLIYEPNDNIDRLLWLYPQMRLLLNSPAIELLRWVQQAFPVVKSPGVRDSFPLMRPPLTEAP</sequence>
<feature type="chain" id="PRO_5046093700" evidence="1">
    <location>
        <begin position="30"/>
        <end position="425"/>
    </location>
</feature>
<dbReference type="InterPro" id="IPR006633">
    <property type="entry name" value="Carb-bd_sugar_hydrolysis-dom"/>
</dbReference>
<accession>A0ABY6ADL8</accession>
<dbReference type="SMART" id="SM00710">
    <property type="entry name" value="PbH1"/>
    <property type="match status" value="8"/>
</dbReference>
<feature type="domain" description="Carbohydrate-binding/sugar hydrolysis" evidence="2">
    <location>
        <begin position="49"/>
        <end position="185"/>
    </location>
</feature>
<dbReference type="InterPro" id="IPR007742">
    <property type="entry name" value="NosD_dom"/>
</dbReference>
<evidence type="ECO:0000256" key="1">
    <source>
        <dbReference type="SAM" id="SignalP"/>
    </source>
</evidence>
<keyword evidence="4" id="KW-1185">Reference proteome</keyword>
<dbReference type="Proteomes" id="UP001065322">
    <property type="component" value="Chromosome"/>
</dbReference>
<organism evidence="3 4">
    <name type="scientific">Thalassolituus hydrocarboniclasticus</name>
    <dbReference type="NCBI Taxonomy" id="2742796"/>
    <lineage>
        <taxon>Bacteria</taxon>
        <taxon>Pseudomonadati</taxon>
        <taxon>Pseudomonadota</taxon>
        <taxon>Gammaproteobacteria</taxon>
        <taxon>Oceanospirillales</taxon>
        <taxon>Oceanospirillaceae</taxon>
        <taxon>Thalassolituus</taxon>
    </lineage>
</organism>
<dbReference type="InterPro" id="IPR012334">
    <property type="entry name" value="Pectin_lyas_fold"/>
</dbReference>
<dbReference type="InterPro" id="IPR006626">
    <property type="entry name" value="PbH1"/>
</dbReference>
<dbReference type="InterPro" id="IPR022441">
    <property type="entry name" value="Para_beta_helix_rpt-2"/>
</dbReference>
<dbReference type="Pfam" id="PF05048">
    <property type="entry name" value="NosD"/>
    <property type="match status" value="1"/>
</dbReference>
<feature type="signal peptide" evidence="1">
    <location>
        <begin position="1"/>
        <end position="29"/>
    </location>
</feature>
<protein>
    <submittedName>
        <fullName evidence="3">Nitrous oxide reductase family maturation protein NosD</fullName>
    </submittedName>
</protein>
<dbReference type="EMBL" id="CP054475">
    <property type="protein sequence ID" value="UXD88918.1"/>
    <property type="molecule type" value="Genomic_DNA"/>
</dbReference>
<dbReference type="InterPro" id="IPR011050">
    <property type="entry name" value="Pectin_lyase_fold/virulence"/>
</dbReference>